<dbReference type="EMBL" id="JAAIIG010000003">
    <property type="protein sequence ID" value="NMM97953.1"/>
    <property type="molecule type" value="Genomic_DNA"/>
</dbReference>
<organism evidence="2 3">
    <name type="scientific">Bifidobacterium olomucense</name>
    <dbReference type="NCBI Taxonomy" id="2675324"/>
    <lineage>
        <taxon>Bacteria</taxon>
        <taxon>Bacillati</taxon>
        <taxon>Actinomycetota</taxon>
        <taxon>Actinomycetes</taxon>
        <taxon>Bifidobacteriales</taxon>
        <taxon>Bifidobacteriaceae</taxon>
        <taxon>Bifidobacterium</taxon>
    </lineage>
</organism>
<keyword evidence="1" id="KW-0472">Membrane</keyword>
<dbReference type="Proteomes" id="UP000543419">
    <property type="component" value="Unassembled WGS sequence"/>
</dbReference>
<evidence type="ECO:0000256" key="1">
    <source>
        <dbReference type="SAM" id="Phobius"/>
    </source>
</evidence>
<evidence type="ECO:0000313" key="2">
    <source>
        <dbReference type="EMBL" id="NMM97953.1"/>
    </source>
</evidence>
<proteinExistence type="predicted"/>
<keyword evidence="1" id="KW-0812">Transmembrane</keyword>
<evidence type="ECO:0000313" key="3">
    <source>
        <dbReference type="Proteomes" id="UP000543419"/>
    </source>
</evidence>
<sequence length="105" mass="12224">MPWWIWLILALFMLTMIIGGFVYAGIHGAHSLKDIAHTGERVGERISAMTESKSSDESHEVPLFVQPLIVAQERYSDAHAQVLRRKADKRNRHVQAWNRWKRFNN</sequence>
<keyword evidence="1" id="KW-1133">Transmembrane helix</keyword>
<name>A0A7Y0HWS1_9BIFI</name>
<dbReference type="RefSeq" id="WP_169240740.1">
    <property type="nucleotide sequence ID" value="NZ_JAAIIG010000003.1"/>
</dbReference>
<accession>A0A7Y0HWS1</accession>
<feature type="transmembrane region" description="Helical" evidence="1">
    <location>
        <begin position="6"/>
        <end position="26"/>
    </location>
</feature>
<comment type="caution">
    <text evidence="2">The sequence shown here is derived from an EMBL/GenBank/DDBJ whole genome shotgun (WGS) entry which is preliminary data.</text>
</comment>
<gene>
    <name evidence="2" type="ORF">G1C97_0902</name>
</gene>
<keyword evidence="3" id="KW-1185">Reference proteome</keyword>
<reference evidence="2 3" key="1">
    <citation type="submission" date="2020-02" db="EMBL/GenBank/DDBJ databases">
        <title>Characterization of phylogenetic diversity of novel bifidobacterial species isolated in Czech ZOOs.</title>
        <authorList>
            <person name="Lugli G.A."/>
            <person name="Vera N.B."/>
            <person name="Ventura M."/>
        </authorList>
    </citation>
    <scope>NUCLEOTIDE SEQUENCE [LARGE SCALE GENOMIC DNA]</scope>
    <source>
        <strain evidence="2 3">DSM 109959</strain>
    </source>
</reference>
<protein>
    <submittedName>
        <fullName evidence="2">Uncharacterized protein</fullName>
    </submittedName>
</protein>
<dbReference type="AlphaFoldDB" id="A0A7Y0HWS1"/>